<dbReference type="GO" id="GO:0046677">
    <property type="term" value="P:response to antibiotic"/>
    <property type="evidence" value="ECO:0007669"/>
    <property type="project" value="UniProtKB-KW"/>
</dbReference>
<dbReference type="InterPro" id="IPR004360">
    <property type="entry name" value="Glyas_Fos-R_dOase_dom"/>
</dbReference>
<dbReference type="InterPro" id="IPR029068">
    <property type="entry name" value="Glyas_Bleomycin-R_OHBP_Dase"/>
</dbReference>
<dbReference type="InterPro" id="IPR000335">
    <property type="entry name" value="Bleomycin-R"/>
</dbReference>
<dbReference type="STRING" id="298654.FraEuI1c_4494"/>
<evidence type="ECO:0000256" key="1">
    <source>
        <dbReference type="ARBA" id="ARBA00011051"/>
    </source>
</evidence>
<keyword evidence="5" id="KW-0223">Dioxygenase</keyword>
<keyword evidence="5" id="KW-0560">Oxidoreductase</keyword>
<dbReference type="eggNOG" id="COG0346">
    <property type="taxonomic scope" value="Bacteria"/>
</dbReference>
<proteinExistence type="inferred from homology"/>
<reference evidence="5 6" key="1">
    <citation type="submission" date="2010-10" db="EMBL/GenBank/DDBJ databases">
        <title>Complete sequence of Frankia sp. EuI1c.</title>
        <authorList>
            <consortium name="US DOE Joint Genome Institute"/>
            <person name="Lucas S."/>
            <person name="Copeland A."/>
            <person name="Lapidus A."/>
            <person name="Cheng J.-F."/>
            <person name="Bruce D."/>
            <person name="Goodwin L."/>
            <person name="Pitluck S."/>
            <person name="Chertkov O."/>
            <person name="Detter J.C."/>
            <person name="Han C."/>
            <person name="Tapia R."/>
            <person name="Land M."/>
            <person name="Hauser L."/>
            <person name="Jeffries C."/>
            <person name="Kyrpides N."/>
            <person name="Ivanova N."/>
            <person name="Mikhailova N."/>
            <person name="Beauchemin N."/>
            <person name="Sen A."/>
            <person name="Sur S.A."/>
            <person name="Gtari M."/>
            <person name="Wall L."/>
            <person name="Tisa L."/>
            <person name="Woyke T."/>
        </authorList>
    </citation>
    <scope>NUCLEOTIDE SEQUENCE [LARGE SCALE GENOMIC DNA]</scope>
    <source>
        <strain evidence="6">DSM 45817 / CECT 9037 / EuI1c</strain>
    </source>
</reference>
<keyword evidence="6" id="KW-1185">Reference proteome</keyword>
<evidence type="ECO:0000313" key="5">
    <source>
        <dbReference type="EMBL" id="ADP82487.1"/>
    </source>
</evidence>
<evidence type="ECO:0000256" key="3">
    <source>
        <dbReference type="ARBA" id="ARBA00023251"/>
    </source>
</evidence>
<keyword evidence="3" id="KW-0046">Antibiotic resistance</keyword>
<dbReference type="OrthoDB" id="9798201at2"/>
<dbReference type="Gene3D" id="3.10.180.10">
    <property type="entry name" value="2,3-Dihydroxybiphenyl 1,2-Dioxygenase, domain 1"/>
    <property type="match status" value="1"/>
</dbReference>
<evidence type="ECO:0000313" key="6">
    <source>
        <dbReference type="Proteomes" id="UP000002484"/>
    </source>
</evidence>
<dbReference type="InterPro" id="IPR037523">
    <property type="entry name" value="VOC_core"/>
</dbReference>
<dbReference type="Proteomes" id="UP000002484">
    <property type="component" value="Chromosome"/>
</dbReference>
<dbReference type="KEGG" id="fri:FraEuI1c_4494"/>
<dbReference type="GO" id="GO:0051213">
    <property type="term" value="F:dioxygenase activity"/>
    <property type="evidence" value="ECO:0007669"/>
    <property type="project" value="UniProtKB-KW"/>
</dbReference>
<dbReference type="CDD" id="cd08349">
    <property type="entry name" value="BLMA_like"/>
    <property type="match status" value="1"/>
</dbReference>
<comment type="similarity">
    <text evidence="1">Belongs to the bleomycin resistance protein family.</text>
</comment>
<dbReference type="RefSeq" id="WP_013425605.1">
    <property type="nucleotide sequence ID" value="NC_014666.1"/>
</dbReference>
<accession>E3IVI1</accession>
<feature type="domain" description="VOC" evidence="4">
    <location>
        <begin position="3"/>
        <end position="113"/>
    </location>
</feature>
<sequence length="116" mass="12706">MAGLKRVAPIFPVRDLVTALEYYQRLGFTTRQYDGGSYGFASRDGVELHLGVVADHRPELRSSAYLFVDDADELAGEWRSAGVEVHPPQDTDWGQREGAVVDPDGNVLRFGSPLGA</sequence>
<dbReference type="SUPFAM" id="SSF54593">
    <property type="entry name" value="Glyoxalase/Bleomycin resistance protein/Dihydroxybiphenyl dioxygenase"/>
    <property type="match status" value="1"/>
</dbReference>
<dbReference type="AlphaFoldDB" id="E3IVI1"/>
<dbReference type="InParanoid" id="E3IVI1"/>
<gene>
    <name evidence="5" type="ordered locus">FraEuI1c_4494</name>
</gene>
<evidence type="ECO:0000259" key="4">
    <source>
        <dbReference type="PROSITE" id="PS51819"/>
    </source>
</evidence>
<organism evidence="5 6">
    <name type="scientific">Pseudofrankia inefficax (strain DSM 45817 / CECT 9037 / DDB 130130 / EuI1c)</name>
    <name type="common">Frankia inefficax</name>
    <dbReference type="NCBI Taxonomy" id="298654"/>
    <lineage>
        <taxon>Bacteria</taxon>
        <taxon>Bacillati</taxon>
        <taxon>Actinomycetota</taxon>
        <taxon>Actinomycetes</taxon>
        <taxon>Frankiales</taxon>
        <taxon>Frankiaceae</taxon>
        <taxon>Pseudofrankia</taxon>
    </lineage>
</organism>
<name>E3IVI1_PSEI1</name>
<dbReference type="Pfam" id="PF00903">
    <property type="entry name" value="Glyoxalase"/>
    <property type="match status" value="1"/>
</dbReference>
<dbReference type="EMBL" id="CP002299">
    <property type="protein sequence ID" value="ADP82487.1"/>
    <property type="molecule type" value="Genomic_DNA"/>
</dbReference>
<dbReference type="PROSITE" id="PS51819">
    <property type="entry name" value="VOC"/>
    <property type="match status" value="1"/>
</dbReference>
<dbReference type="HOGENOM" id="CLU_046006_15_4_11"/>
<evidence type="ECO:0000256" key="2">
    <source>
        <dbReference type="ARBA" id="ARBA00021572"/>
    </source>
</evidence>
<protein>
    <recommendedName>
        <fullName evidence="2">Bleomycin resistance protein</fullName>
    </recommendedName>
</protein>